<reference evidence="2 3" key="1">
    <citation type="submission" date="2016-07" db="EMBL/GenBank/DDBJ databases">
        <title>Pervasive Adenine N6-methylation of Active Genes in Fungi.</title>
        <authorList>
            <consortium name="DOE Joint Genome Institute"/>
            <person name="Mondo S.J."/>
            <person name="Dannebaum R.O."/>
            <person name="Kuo R.C."/>
            <person name="Labutti K."/>
            <person name="Haridas S."/>
            <person name="Kuo A."/>
            <person name="Salamov A."/>
            <person name="Ahrendt S.R."/>
            <person name="Lipzen A."/>
            <person name="Sullivan W."/>
            <person name="Andreopoulos W.B."/>
            <person name="Clum A."/>
            <person name="Lindquist E."/>
            <person name="Daum C."/>
            <person name="Ramamoorthy G.K."/>
            <person name="Gryganskyi A."/>
            <person name="Culley D."/>
            <person name="Magnuson J.K."/>
            <person name="James T.Y."/>
            <person name="O'Malley M.A."/>
            <person name="Stajich J.E."/>
            <person name="Spatafora J.W."/>
            <person name="Visel A."/>
            <person name="Grigoriev I.V."/>
        </authorList>
    </citation>
    <scope>NUCLEOTIDE SEQUENCE [LARGE SCALE GENOMIC DNA]</scope>
    <source>
        <strain evidence="2 3">12-1054</strain>
    </source>
</reference>
<proteinExistence type="predicted"/>
<dbReference type="OrthoDB" id="191139at2759"/>
<dbReference type="InterPro" id="IPR002347">
    <property type="entry name" value="SDR_fam"/>
</dbReference>
<dbReference type="GO" id="GO:0016491">
    <property type="term" value="F:oxidoreductase activity"/>
    <property type="evidence" value="ECO:0007669"/>
    <property type="project" value="UniProtKB-KW"/>
</dbReference>
<comment type="caution">
    <text evidence="2">The sequence shown here is derived from an EMBL/GenBank/DDBJ whole genome shotgun (WGS) entry which is preliminary data.</text>
</comment>
<dbReference type="Gene3D" id="3.40.50.720">
    <property type="entry name" value="NAD(P)-binding Rossmann-like Domain"/>
    <property type="match status" value="1"/>
</dbReference>
<dbReference type="SUPFAM" id="SSF51735">
    <property type="entry name" value="NAD(P)-binding Rossmann-fold domains"/>
    <property type="match status" value="1"/>
</dbReference>
<gene>
    <name evidence="2" type="ORF">BCR37DRAFT_208820</name>
</gene>
<evidence type="ECO:0000313" key="3">
    <source>
        <dbReference type="Proteomes" id="UP000193685"/>
    </source>
</evidence>
<dbReference type="Pfam" id="PF00106">
    <property type="entry name" value="adh_short"/>
    <property type="match status" value="1"/>
</dbReference>
<dbReference type="STRING" id="56484.A0A1Y2FQC7"/>
<keyword evidence="3" id="KW-1185">Reference proteome</keyword>
<evidence type="ECO:0008006" key="4">
    <source>
        <dbReference type="Google" id="ProtNLM"/>
    </source>
</evidence>
<protein>
    <recommendedName>
        <fullName evidence="4">Short-chain dehydrogenase</fullName>
    </recommendedName>
</protein>
<dbReference type="Proteomes" id="UP000193685">
    <property type="component" value="Unassembled WGS sequence"/>
</dbReference>
<dbReference type="EMBL" id="MCFI01000003">
    <property type="protein sequence ID" value="ORY86202.1"/>
    <property type="molecule type" value="Genomic_DNA"/>
</dbReference>
<dbReference type="RefSeq" id="XP_040727384.1">
    <property type="nucleotide sequence ID" value="XM_040866404.1"/>
</dbReference>
<accession>A0A1Y2FQC7</accession>
<keyword evidence="1" id="KW-0560">Oxidoreductase</keyword>
<evidence type="ECO:0000313" key="2">
    <source>
        <dbReference type="EMBL" id="ORY86202.1"/>
    </source>
</evidence>
<organism evidence="2 3">
    <name type="scientific">Protomyces lactucae-debilis</name>
    <dbReference type="NCBI Taxonomy" id="2754530"/>
    <lineage>
        <taxon>Eukaryota</taxon>
        <taxon>Fungi</taxon>
        <taxon>Dikarya</taxon>
        <taxon>Ascomycota</taxon>
        <taxon>Taphrinomycotina</taxon>
        <taxon>Taphrinomycetes</taxon>
        <taxon>Taphrinales</taxon>
        <taxon>Protomycetaceae</taxon>
        <taxon>Protomyces</taxon>
    </lineage>
</organism>
<name>A0A1Y2FQC7_PROLT</name>
<sequence length="298" mass="33267">MPRLLITGVSPSSIGLETIRCILETQRVARQPQQWHIVLAQRDAESPQAKQAALQLQTYCSPGCTIESRTCDLESFKSVRAFVQDVTEPLDVVVLNAGLVSKLRHLTEDGIETTCQVNHLGHFLLLHLLQDKLMRGTRVVFVASSLHKGQDASKTLRAMHCADGPLRTTEPIYRPMTAYAQSKLLQAWCIAGWHRQLSPKGVQVLLASPGFVPTSGLAREETPLKQFLMRWVLHYAPFARSLEQAGKTIAACALADELAVSNVYIDANLKETRMHEAVYDDALAQEVWDWSRERCAIE</sequence>
<dbReference type="PANTHER" id="PTHR43157:SF31">
    <property type="entry name" value="PHOSPHATIDYLINOSITOL-GLYCAN BIOSYNTHESIS CLASS F PROTEIN"/>
    <property type="match status" value="1"/>
</dbReference>
<dbReference type="OMA" id="HRTHIGS"/>
<evidence type="ECO:0000256" key="1">
    <source>
        <dbReference type="ARBA" id="ARBA00023002"/>
    </source>
</evidence>
<dbReference type="PANTHER" id="PTHR43157">
    <property type="entry name" value="PHOSPHATIDYLINOSITOL-GLYCAN BIOSYNTHESIS CLASS F PROTEIN-RELATED"/>
    <property type="match status" value="1"/>
</dbReference>
<dbReference type="GeneID" id="63783003"/>
<dbReference type="AlphaFoldDB" id="A0A1Y2FQC7"/>
<dbReference type="InterPro" id="IPR036291">
    <property type="entry name" value="NAD(P)-bd_dom_sf"/>
</dbReference>